<evidence type="ECO:0000256" key="5">
    <source>
        <dbReference type="ARBA" id="ARBA00022692"/>
    </source>
</evidence>
<feature type="transmembrane region" description="Helical" evidence="9">
    <location>
        <begin position="243"/>
        <end position="267"/>
    </location>
</feature>
<dbReference type="RefSeq" id="WP_089716510.1">
    <property type="nucleotide sequence ID" value="NZ_FNEH01000005.1"/>
</dbReference>
<feature type="transmembrane region" description="Helical" evidence="9">
    <location>
        <begin position="395"/>
        <end position="416"/>
    </location>
</feature>
<dbReference type="NCBIfam" id="TIGR00835">
    <property type="entry name" value="agcS"/>
    <property type="match status" value="1"/>
</dbReference>
<keyword evidence="8 9" id="KW-0472">Membrane</keyword>
<dbReference type="EMBL" id="FNEH01000005">
    <property type="protein sequence ID" value="SDI36150.1"/>
    <property type="molecule type" value="Genomic_DNA"/>
</dbReference>
<evidence type="ECO:0000256" key="1">
    <source>
        <dbReference type="ARBA" id="ARBA00004651"/>
    </source>
</evidence>
<dbReference type="FunFam" id="1.20.1740.10:FF:000004">
    <property type="entry name" value="Sodium:alanine symporter family protein"/>
    <property type="match status" value="1"/>
</dbReference>
<dbReference type="AlphaFoldDB" id="A0A1G8K006"/>
<keyword evidence="7 9" id="KW-1133">Transmembrane helix</keyword>
<evidence type="ECO:0000256" key="9">
    <source>
        <dbReference type="RuleBase" id="RU363064"/>
    </source>
</evidence>
<dbReference type="PROSITE" id="PS00873">
    <property type="entry name" value="NA_ALANINE_SYMP"/>
    <property type="match status" value="1"/>
</dbReference>
<evidence type="ECO:0000256" key="8">
    <source>
        <dbReference type="ARBA" id="ARBA00023136"/>
    </source>
</evidence>
<dbReference type="GO" id="GO:0005283">
    <property type="term" value="F:amino acid:sodium symporter activity"/>
    <property type="evidence" value="ECO:0007669"/>
    <property type="project" value="InterPro"/>
</dbReference>
<evidence type="ECO:0000256" key="4">
    <source>
        <dbReference type="ARBA" id="ARBA00022475"/>
    </source>
</evidence>
<dbReference type="PANTHER" id="PTHR30330:SF3">
    <property type="entry name" value="TRANSCRIPTIONAL REGULATOR, LRP FAMILY"/>
    <property type="match status" value="1"/>
</dbReference>
<reference evidence="10 11" key="1">
    <citation type="submission" date="2016-10" db="EMBL/GenBank/DDBJ databases">
        <authorList>
            <person name="de Groot N.N."/>
        </authorList>
    </citation>
    <scope>NUCLEOTIDE SEQUENCE [LARGE SCALE GENOMIC DNA]</scope>
    <source>
        <strain evidence="10 11">WG7</strain>
    </source>
</reference>
<evidence type="ECO:0000313" key="11">
    <source>
        <dbReference type="Proteomes" id="UP000198945"/>
    </source>
</evidence>
<keyword evidence="5 9" id="KW-0812">Transmembrane</keyword>
<feature type="transmembrane region" description="Helical" evidence="9">
    <location>
        <begin position="352"/>
        <end position="375"/>
    </location>
</feature>
<organism evidence="10 11">
    <name type="scientific">Halanaerobium congolense</name>
    <dbReference type="NCBI Taxonomy" id="54121"/>
    <lineage>
        <taxon>Bacteria</taxon>
        <taxon>Bacillati</taxon>
        <taxon>Bacillota</taxon>
        <taxon>Clostridia</taxon>
        <taxon>Halanaerobiales</taxon>
        <taxon>Halanaerobiaceae</taxon>
        <taxon>Halanaerobium</taxon>
    </lineage>
</organism>
<keyword evidence="6 9" id="KW-0769">Symport</keyword>
<dbReference type="PANTHER" id="PTHR30330">
    <property type="entry name" value="AGSS FAMILY TRANSPORTER, SODIUM-ALANINE"/>
    <property type="match status" value="1"/>
</dbReference>
<feature type="transmembrane region" description="Helical" evidence="9">
    <location>
        <begin position="75"/>
        <end position="94"/>
    </location>
</feature>
<evidence type="ECO:0000256" key="7">
    <source>
        <dbReference type="ARBA" id="ARBA00022989"/>
    </source>
</evidence>
<gene>
    <name evidence="10" type="ORF">SAMN04515654_10517</name>
</gene>
<comment type="similarity">
    <text evidence="2 9">Belongs to the alanine or glycine:cation symporter (AGCS) (TC 2.A.25) family.</text>
</comment>
<feature type="transmembrane region" description="Helical" evidence="9">
    <location>
        <begin position="6"/>
        <end position="33"/>
    </location>
</feature>
<keyword evidence="3 9" id="KW-0813">Transport</keyword>
<feature type="transmembrane region" description="Helical" evidence="9">
    <location>
        <begin position="149"/>
        <end position="168"/>
    </location>
</feature>
<dbReference type="Proteomes" id="UP000198945">
    <property type="component" value="Unassembled WGS sequence"/>
</dbReference>
<dbReference type="GO" id="GO:0005886">
    <property type="term" value="C:plasma membrane"/>
    <property type="evidence" value="ECO:0007669"/>
    <property type="project" value="UniProtKB-SubCell"/>
</dbReference>
<comment type="subcellular location">
    <subcellularLocation>
        <location evidence="1 9">Cell membrane</location>
        <topology evidence="1 9">Multi-pass membrane protein</topology>
    </subcellularLocation>
</comment>
<proteinExistence type="inferred from homology"/>
<feature type="transmembrane region" description="Helical" evidence="9">
    <location>
        <begin position="217"/>
        <end position="237"/>
    </location>
</feature>
<dbReference type="PRINTS" id="PR00175">
    <property type="entry name" value="NAALASMPORT"/>
</dbReference>
<dbReference type="Pfam" id="PF01235">
    <property type="entry name" value="Na_Ala_symp"/>
    <property type="match status" value="1"/>
</dbReference>
<accession>A0A1G8K006</accession>
<feature type="transmembrane region" description="Helical" evidence="9">
    <location>
        <begin position="422"/>
        <end position="439"/>
    </location>
</feature>
<dbReference type="Gene3D" id="1.20.1740.10">
    <property type="entry name" value="Amino acid/polyamine transporter I"/>
    <property type="match status" value="1"/>
</dbReference>
<sequence length="456" mass="48422">MELLKQIANIVSGFVWGPYMLIFLVGTGVYLTIGVKFRTLTRIPQAFKMLMAGRDKDSQTGEGDITPFQSLMTSLAATVGTGNIAGVATAIFLGGPGAIFWMWVTALFGMAIKMGEAVLAVMHRELNEETGKFAGGPMYYIKNGMGDNWNWLGSAFALFAGVAAFGIGCTVQSNSVAQAVHSNFGVPGYVTGIALAVLTYVVIIGGIERIADVTEKLVPIMASVYIIGSIIIIFFNIEDLIPAFKLIFNSAFNGHAATGGFAGAAVLQGIRYGVSRGVFSNEAGLGSAAIAHAATTVDRPAKQGIVAMLGGFLDTIVICTMTALIIIMTGAWDSGITGAALTSKAFNIGLPGPGGFIVAFGLIFFSFSTILTWSYYGEKSFEYFFGSKVIMPYRYIWVAAVFLGAVSNLDVVWAIASAMNGLMIVPNLIAVLALSPSIFKEFNEYIDEEDKKLLDA</sequence>
<evidence type="ECO:0000256" key="2">
    <source>
        <dbReference type="ARBA" id="ARBA00009261"/>
    </source>
</evidence>
<dbReference type="InterPro" id="IPR001463">
    <property type="entry name" value="Na/Ala_symport"/>
</dbReference>
<evidence type="ECO:0000256" key="6">
    <source>
        <dbReference type="ARBA" id="ARBA00022847"/>
    </source>
</evidence>
<protein>
    <submittedName>
        <fullName evidence="10">Alanine or glycine:cation symporter, AGCS family</fullName>
    </submittedName>
</protein>
<name>A0A1G8K006_9FIRM</name>
<evidence type="ECO:0000256" key="3">
    <source>
        <dbReference type="ARBA" id="ARBA00022448"/>
    </source>
</evidence>
<feature type="transmembrane region" description="Helical" evidence="9">
    <location>
        <begin position="305"/>
        <end position="332"/>
    </location>
</feature>
<evidence type="ECO:0000313" key="10">
    <source>
        <dbReference type="EMBL" id="SDI36150.1"/>
    </source>
</evidence>
<keyword evidence="4 9" id="KW-1003">Cell membrane</keyword>
<feature type="transmembrane region" description="Helical" evidence="9">
    <location>
        <begin position="188"/>
        <end position="205"/>
    </location>
</feature>